<accession>A0ABT5ITF8</accession>
<feature type="domain" description="FAD-binding FR-type" evidence="2">
    <location>
        <begin position="8"/>
        <end position="112"/>
    </location>
</feature>
<evidence type="ECO:0000259" key="2">
    <source>
        <dbReference type="PROSITE" id="PS51384"/>
    </source>
</evidence>
<evidence type="ECO:0000313" key="3">
    <source>
        <dbReference type="EMBL" id="MDC7715855.1"/>
    </source>
</evidence>
<dbReference type="InterPro" id="IPR013113">
    <property type="entry name" value="SIP_FAD-bd"/>
</dbReference>
<dbReference type="SUPFAM" id="SSF63380">
    <property type="entry name" value="Riboflavin synthase domain-like"/>
    <property type="match status" value="1"/>
</dbReference>
<dbReference type="PANTHER" id="PTHR30157">
    <property type="entry name" value="FERRIC REDUCTASE, NADPH-DEPENDENT"/>
    <property type="match status" value="1"/>
</dbReference>
<comment type="caution">
    <text evidence="3">The sequence shown here is derived from an EMBL/GenBank/DDBJ whole genome shotgun (WGS) entry which is preliminary data.</text>
</comment>
<dbReference type="Gene3D" id="2.40.30.10">
    <property type="entry name" value="Translation factors"/>
    <property type="match status" value="1"/>
</dbReference>
<dbReference type="InterPro" id="IPR017938">
    <property type="entry name" value="Riboflavin_synthase-like_b-brl"/>
</dbReference>
<dbReference type="RefSeq" id="WP_272750336.1">
    <property type="nucleotide sequence ID" value="NZ_JAQQLF010000001.1"/>
</dbReference>
<dbReference type="InterPro" id="IPR039261">
    <property type="entry name" value="FNR_nucleotide-bd"/>
</dbReference>
<dbReference type="Proteomes" id="UP001219956">
    <property type="component" value="Unassembled WGS sequence"/>
</dbReference>
<protein>
    <submittedName>
        <fullName evidence="3">Siderophore-interacting protein</fullName>
    </submittedName>
</protein>
<keyword evidence="4" id="KW-1185">Reference proteome</keyword>
<gene>
    <name evidence="3" type="ORF">PQU95_01285</name>
</gene>
<comment type="similarity">
    <text evidence="1">Belongs to the SIP oxidoreductase family.</text>
</comment>
<dbReference type="Pfam" id="PF04954">
    <property type="entry name" value="SIP"/>
    <property type="match status" value="1"/>
</dbReference>
<sequence length="246" mass="26991">MSRPTDRLYHFDTHVVRATQLTPRMRRITVSCPELAVFHVENGPNIKLYFPLPDGSRASRAYTVRHFRRDALELDIDFLLHEPDGAASLWARHAQPGDPLAVMGPRAPLDVAGERQVLLLADLCALPAASALLESLPADTCGHALLAVPAADEIIALQHPAGVNVQWVVADAVDALLPALDALPASQWQDAYLWAAAESGVVKAIRARFIAAGRASRARTRLVGYWKQGLAEHEYHDLRHVEMDEA</sequence>
<dbReference type="InterPro" id="IPR017927">
    <property type="entry name" value="FAD-bd_FR_type"/>
</dbReference>
<dbReference type="PANTHER" id="PTHR30157:SF0">
    <property type="entry name" value="NADPH-DEPENDENT FERRIC-CHELATE REDUCTASE"/>
    <property type="match status" value="1"/>
</dbReference>
<name>A0ABT5ITF8_9NEIS</name>
<dbReference type="PROSITE" id="PS51384">
    <property type="entry name" value="FAD_FR"/>
    <property type="match status" value="1"/>
</dbReference>
<dbReference type="EMBL" id="JAQQLF010000001">
    <property type="protein sequence ID" value="MDC7715855.1"/>
    <property type="molecule type" value="Genomic_DNA"/>
</dbReference>
<dbReference type="CDD" id="cd06193">
    <property type="entry name" value="siderophore_interacting"/>
    <property type="match status" value="1"/>
</dbReference>
<organism evidence="3 4">
    <name type="scientific">Vogesella aquatica</name>
    <dbReference type="NCBI Taxonomy" id="2984206"/>
    <lineage>
        <taxon>Bacteria</taxon>
        <taxon>Pseudomonadati</taxon>
        <taxon>Pseudomonadota</taxon>
        <taxon>Betaproteobacteria</taxon>
        <taxon>Neisseriales</taxon>
        <taxon>Chromobacteriaceae</taxon>
        <taxon>Vogesella</taxon>
    </lineage>
</organism>
<dbReference type="InterPro" id="IPR007037">
    <property type="entry name" value="SIP_rossman_dom"/>
</dbReference>
<reference evidence="3 4" key="1">
    <citation type="submission" date="2023-01" db="EMBL/GenBank/DDBJ databases">
        <title>Novel species of the genus Vogesella isolated from rivers.</title>
        <authorList>
            <person name="Lu H."/>
        </authorList>
    </citation>
    <scope>NUCLEOTIDE SEQUENCE [LARGE SCALE GENOMIC DNA]</scope>
    <source>
        <strain evidence="3 4">DC21W</strain>
    </source>
</reference>
<proteinExistence type="inferred from homology"/>
<evidence type="ECO:0000256" key="1">
    <source>
        <dbReference type="ARBA" id="ARBA00035644"/>
    </source>
</evidence>
<evidence type="ECO:0000313" key="4">
    <source>
        <dbReference type="Proteomes" id="UP001219956"/>
    </source>
</evidence>
<dbReference type="InterPro" id="IPR039374">
    <property type="entry name" value="SIP_fam"/>
</dbReference>
<dbReference type="Gene3D" id="3.40.50.80">
    <property type="entry name" value="Nucleotide-binding domain of ferredoxin-NADP reductase (FNR) module"/>
    <property type="match status" value="1"/>
</dbReference>
<dbReference type="Pfam" id="PF08021">
    <property type="entry name" value="FAD_binding_9"/>
    <property type="match status" value="2"/>
</dbReference>